<feature type="domain" description="Quinate/shikimate 5-dehydrogenase/glutamyl-tRNA reductase" evidence="9">
    <location>
        <begin position="109"/>
        <end position="187"/>
    </location>
</feature>
<feature type="binding site" evidence="8">
    <location>
        <begin position="124"/>
        <end position="128"/>
    </location>
    <ligand>
        <name>NADP(+)</name>
        <dbReference type="ChEBI" id="CHEBI:58349"/>
    </ligand>
</feature>
<dbReference type="GO" id="GO:0019632">
    <property type="term" value="P:shikimate metabolic process"/>
    <property type="evidence" value="ECO:0007669"/>
    <property type="project" value="InterPro"/>
</dbReference>
<feature type="binding site" evidence="8">
    <location>
        <position position="243"/>
    </location>
    <ligand>
        <name>shikimate</name>
        <dbReference type="ChEBI" id="CHEBI:36208"/>
    </ligand>
</feature>
<feature type="binding site" evidence="8">
    <location>
        <position position="100"/>
    </location>
    <ligand>
        <name>shikimate</name>
        <dbReference type="ChEBI" id="CHEBI:36208"/>
    </ligand>
</feature>
<feature type="binding site" evidence="8">
    <location>
        <position position="236"/>
    </location>
    <ligand>
        <name>NADP(+)</name>
        <dbReference type="ChEBI" id="CHEBI:58349"/>
    </ligand>
</feature>
<dbReference type="GO" id="GO:0009073">
    <property type="term" value="P:aromatic amino acid family biosynthetic process"/>
    <property type="evidence" value="ECO:0007669"/>
    <property type="project" value="UniProtKB-KW"/>
</dbReference>
<keyword evidence="4 8" id="KW-0521">NADP</keyword>
<dbReference type="GO" id="GO:0004764">
    <property type="term" value="F:shikimate 3-dehydrogenase (NADP+) activity"/>
    <property type="evidence" value="ECO:0007669"/>
    <property type="project" value="UniProtKB-UniRule"/>
</dbReference>
<feature type="domain" description="SDH C-terminal" evidence="11">
    <location>
        <begin position="236"/>
        <end position="266"/>
    </location>
</feature>
<reference evidence="12 13" key="1">
    <citation type="submission" date="2020-03" db="EMBL/GenBank/DDBJ databases">
        <title>Soil Listeria distribution.</title>
        <authorList>
            <person name="Liao J."/>
            <person name="Wiedmann M."/>
        </authorList>
    </citation>
    <scope>NUCLEOTIDE SEQUENCE [LARGE SCALE GENOMIC DNA]</scope>
    <source>
        <strain evidence="12 13">FSL L7-1645</strain>
    </source>
</reference>
<evidence type="ECO:0000313" key="12">
    <source>
        <dbReference type="EMBL" id="MBC1399255.1"/>
    </source>
</evidence>
<dbReference type="HAMAP" id="MF_00222">
    <property type="entry name" value="Shikimate_DH_AroE"/>
    <property type="match status" value="1"/>
</dbReference>
<feature type="binding site" evidence="8">
    <location>
        <begin position="148"/>
        <end position="153"/>
    </location>
    <ligand>
        <name>NADP(+)</name>
        <dbReference type="ChEBI" id="CHEBI:58349"/>
    </ligand>
</feature>
<feature type="binding site" evidence="8">
    <location>
        <position position="215"/>
    </location>
    <ligand>
        <name>shikimate</name>
        <dbReference type="ChEBI" id="CHEBI:36208"/>
    </ligand>
</feature>
<dbReference type="GO" id="GO:0009423">
    <property type="term" value="P:chorismate biosynthetic process"/>
    <property type="evidence" value="ECO:0007669"/>
    <property type="project" value="UniProtKB-UniRule"/>
</dbReference>
<dbReference type="InterPro" id="IPR013708">
    <property type="entry name" value="Shikimate_DH-bd_N"/>
</dbReference>
<dbReference type="SUPFAM" id="SSF51735">
    <property type="entry name" value="NAD(P)-binding Rossmann-fold domains"/>
    <property type="match status" value="1"/>
</dbReference>
<evidence type="ECO:0000259" key="11">
    <source>
        <dbReference type="Pfam" id="PF18317"/>
    </source>
</evidence>
<feature type="active site" description="Proton acceptor" evidence="8">
    <location>
        <position position="64"/>
    </location>
</feature>
<accession>A0A841YFU3</accession>
<dbReference type="CDD" id="cd01065">
    <property type="entry name" value="NAD_bind_Shikimate_DH"/>
    <property type="match status" value="1"/>
</dbReference>
<dbReference type="Gene3D" id="3.40.50.720">
    <property type="entry name" value="NAD(P)-binding Rossmann-like Domain"/>
    <property type="match status" value="1"/>
</dbReference>
<feature type="binding site" evidence="8">
    <location>
        <position position="76"/>
    </location>
    <ligand>
        <name>NADP(+)</name>
        <dbReference type="ChEBI" id="CHEBI:58349"/>
    </ligand>
</feature>
<organism evidence="12 13">
    <name type="scientific">Listeria fleischmannii</name>
    <dbReference type="NCBI Taxonomy" id="1069827"/>
    <lineage>
        <taxon>Bacteria</taxon>
        <taxon>Bacillati</taxon>
        <taxon>Bacillota</taxon>
        <taxon>Bacilli</taxon>
        <taxon>Bacillales</taxon>
        <taxon>Listeriaceae</taxon>
        <taxon>Listeria</taxon>
    </lineage>
</organism>
<dbReference type="Pfam" id="PF08501">
    <property type="entry name" value="Shikimate_dh_N"/>
    <property type="match status" value="1"/>
</dbReference>
<dbReference type="UniPathway" id="UPA00053">
    <property type="reaction ID" value="UER00087"/>
</dbReference>
<proteinExistence type="inferred from homology"/>
<comment type="catalytic activity">
    <reaction evidence="7 8">
        <text>shikimate + NADP(+) = 3-dehydroshikimate + NADPH + H(+)</text>
        <dbReference type="Rhea" id="RHEA:17737"/>
        <dbReference type="ChEBI" id="CHEBI:15378"/>
        <dbReference type="ChEBI" id="CHEBI:16630"/>
        <dbReference type="ChEBI" id="CHEBI:36208"/>
        <dbReference type="ChEBI" id="CHEBI:57783"/>
        <dbReference type="ChEBI" id="CHEBI:58349"/>
        <dbReference type="EC" id="1.1.1.25"/>
    </reaction>
</comment>
<comment type="similarity">
    <text evidence="8">Belongs to the shikimate dehydrogenase family.</text>
</comment>
<dbReference type="Pfam" id="PF01488">
    <property type="entry name" value="Shikimate_DH"/>
    <property type="match status" value="1"/>
</dbReference>
<dbReference type="Pfam" id="PF18317">
    <property type="entry name" value="SDH_C"/>
    <property type="match status" value="1"/>
</dbReference>
<evidence type="ECO:0000259" key="10">
    <source>
        <dbReference type="Pfam" id="PF08501"/>
    </source>
</evidence>
<dbReference type="InterPro" id="IPR041121">
    <property type="entry name" value="SDH_C"/>
</dbReference>
<dbReference type="Gene3D" id="3.40.50.10860">
    <property type="entry name" value="Leucine Dehydrogenase, chain A, domain 1"/>
    <property type="match status" value="1"/>
</dbReference>
<dbReference type="PANTHER" id="PTHR21089:SF1">
    <property type="entry name" value="BIFUNCTIONAL 3-DEHYDROQUINATE DEHYDRATASE_SHIKIMATE DEHYDROGENASE, CHLOROPLASTIC"/>
    <property type="match status" value="1"/>
</dbReference>
<evidence type="ECO:0000313" key="13">
    <source>
        <dbReference type="Proteomes" id="UP000571128"/>
    </source>
</evidence>
<evidence type="ECO:0000256" key="5">
    <source>
        <dbReference type="ARBA" id="ARBA00023002"/>
    </source>
</evidence>
<dbReference type="Proteomes" id="UP000571128">
    <property type="component" value="Unassembled WGS sequence"/>
</dbReference>
<comment type="pathway">
    <text evidence="1 8">Metabolic intermediate biosynthesis; chorismate biosynthesis; chorismate from D-erythrose 4-phosphate and phosphoenolpyruvate: step 4/7.</text>
</comment>
<keyword evidence="3 8" id="KW-0028">Amino-acid biosynthesis</keyword>
<evidence type="ECO:0000256" key="1">
    <source>
        <dbReference type="ARBA" id="ARBA00004871"/>
    </source>
</evidence>
<evidence type="ECO:0000256" key="7">
    <source>
        <dbReference type="ARBA" id="ARBA00049442"/>
    </source>
</evidence>
<comment type="function">
    <text evidence="8">Involved in the biosynthesis of the chorismate, which leads to the biosynthesis of aromatic amino acids. Catalyzes the reversible NADPH linked reduction of 3-dehydroshikimate (DHSA) to yield shikimate (SA).</text>
</comment>
<dbReference type="EC" id="1.1.1.25" evidence="2 8"/>
<name>A0A841YFU3_9LIST</name>
<sequence length="269" mass="29685">MKNFAVIGNPISHSLSPEMHNAAILDLGIDADYTRKQLSIEQFDKEFPLFLKKIDGCNVTVPFKERVIPFLDELDDFAKKCGAVNTIVQRNSKWVGYNTDGLGYLLGLAEKRALHKNDRVLLIGAGGASKGIYLALKEKVGCQVTVANRTIQKAAEMIRDFENDRAISLDMAEEELGDFTVVIQTTSIGLPKTIDETPISLHHLKPGTICSDIIYNPAKTLFLKEAEKRQGIIQNGLPMFIHQGALAFSLWTGQKPSTDVMKQAVLASL</sequence>
<dbReference type="EMBL" id="JAARPY010000010">
    <property type="protein sequence ID" value="MBC1399255.1"/>
    <property type="molecule type" value="Genomic_DNA"/>
</dbReference>
<comment type="caution">
    <text evidence="12">The sequence shown here is derived from an EMBL/GenBank/DDBJ whole genome shotgun (WGS) entry which is preliminary data.</text>
</comment>
<dbReference type="AlphaFoldDB" id="A0A841YFU3"/>
<dbReference type="GO" id="GO:0008652">
    <property type="term" value="P:amino acid biosynthetic process"/>
    <property type="evidence" value="ECO:0007669"/>
    <property type="project" value="UniProtKB-KW"/>
</dbReference>
<dbReference type="GO" id="GO:0005829">
    <property type="term" value="C:cytosol"/>
    <property type="evidence" value="ECO:0007669"/>
    <property type="project" value="TreeGrafter"/>
</dbReference>
<feature type="domain" description="Shikimate dehydrogenase substrate binding N-terminal" evidence="10">
    <location>
        <begin position="6"/>
        <end position="87"/>
    </location>
</feature>
<keyword evidence="6 8" id="KW-0057">Aromatic amino acid biosynthesis</keyword>
<dbReference type="NCBIfam" id="TIGR00507">
    <property type="entry name" value="aroE"/>
    <property type="match status" value="1"/>
</dbReference>
<keyword evidence="5 8" id="KW-0560">Oxidoreductase</keyword>
<evidence type="ECO:0000259" key="9">
    <source>
        <dbReference type="Pfam" id="PF01488"/>
    </source>
</evidence>
<evidence type="ECO:0000256" key="3">
    <source>
        <dbReference type="ARBA" id="ARBA00022605"/>
    </source>
</evidence>
<protein>
    <recommendedName>
        <fullName evidence="2 8">Shikimate dehydrogenase (NADP(+))</fullName>
        <shortName evidence="8">SDH</shortName>
        <ecNumber evidence="2 8">1.1.1.25</ecNumber>
    </recommendedName>
</protein>
<dbReference type="InterPro" id="IPR011342">
    <property type="entry name" value="Shikimate_DH"/>
</dbReference>
<feature type="binding site" evidence="8">
    <location>
        <position position="85"/>
    </location>
    <ligand>
        <name>shikimate</name>
        <dbReference type="ChEBI" id="CHEBI:36208"/>
    </ligand>
</feature>
<evidence type="ECO:0000256" key="6">
    <source>
        <dbReference type="ARBA" id="ARBA00023141"/>
    </source>
</evidence>
<dbReference type="GO" id="GO:0050661">
    <property type="term" value="F:NADP binding"/>
    <property type="evidence" value="ECO:0007669"/>
    <property type="project" value="InterPro"/>
</dbReference>
<dbReference type="PANTHER" id="PTHR21089">
    <property type="entry name" value="SHIKIMATE DEHYDROGENASE"/>
    <property type="match status" value="1"/>
</dbReference>
<dbReference type="InterPro" id="IPR022893">
    <property type="entry name" value="Shikimate_DH_fam"/>
</dbReference>
<dbReference type="RefSeq" id="WP_007544365.1">
    <property type="nucleotide sequence ID" value="NZ_JAARPY010000010.1"/>
</dbReference>
<feature type="binding site" evidence="8">
    <location>
        <position position="213"/>
    </location>
    <ligand>
        <name>NADP(+)</name>
        <dbReference type="ChEBI" id="CHEBI:58349"/>
    </ligand>
</feature>
<evidence type="ECO:0000256" key="2">
    <source>
        <dbReference type="ARBA" id="ARBA00012962"/>
    </source>
</evidence>
<evidence type="ECO:0000256" key="4">
    <source>
        <dbReference type="ARBA" id="ARBA00022857"/>
    </source>
</evidence>
<dbReference type="InterPro" id="IPR046346">
    <property type="entry name" value="Aminoacid_DH-like_N_sf"/>
</dbReference>
<comment type="subunit">
    <text evidence="8">Homodimer.</text>
</comment>
<feature type="binding site" evidence="8">
    <location>
        <begin position="14"/>
        <end position="16"/>
    </location>
    <ligand>
        <name>shikimate</name>
        <dbReference type="ChEBI" id="CHEBI:36208"/>
    </ligand>
</feature>
<gene>
    <name evidence="8 12" type="primary">aroE</name>
    <name evidence="12" type="ORF">HB844_10275</name>
</gene>
<evidence type="ECO:0000256" key="8">
    <source>
        <dbReference type="HAMAP-Rule" id="MF_00222"/>
    </source>
</evidence>
<feature type="binding site" evidence="8">
    <location>
        <position position="60"/>
    </location>
    <ligand>
        <name>shikimate</name>
        <dbReference type="ChEBI" id="CHEBI:36208"/>
    </ligand>
</feature>
<dbReference type="InterPro" id="IPR006151">
    <property type="entry name" value="Shikm_DH/Glu-tRNA_Rdtase"/>
</dbReference>
<dbReference type="SUPFAM" id="SSF53223">
    <property type="entry name" value="Aminoacid dehydrogenase-like, N-terminal domain"/>
    <property type="match status" value="1"/>
</dbReference>
<dbReference type="InterPro" id="IPR036291">
    <property type="entry name" value="NAD(P)-bd_dom_sf"/>
</dbReference>